<name>H5UNS8_9MICO</name>
<dbReference type="EMBL" id="BAFE01000009">
    <property type="protein sequence ID" value="GAB47386.1"/>
    <property type="molecule type" value="Genomic_DNA"/>
</dbReference>
<feature type="compositionally biased region" description="Pro residues" evidence="2">
    <location>
        <begin position="8"/>
        <end position="19"/>
    </location>
</feature>
<gene>
    <name evidence="4" type="ORF">MOPEL_009_00770</name>
</gene>
<dbReference type="Proteomes" id="UP000004367">
    <property type="component" value="Unassembled WGS sequence"/>
</dbReference>
<dbReference type="RefSeq" id="WP_009481284.1">
    <property type="nucleotide sequence ID" value="NZ_BAFE01000009.1"/>
</dbReference>
<dbReference type="SUPFAM" id="SSF52402">
    <property type="entry name" value="Adenine nucleotide alpha hydrolases-like"/>
    <property type="match status" value="2"/>
</dbReference>
<dbReference type="AlphaFoldDB" id="H5UNS8"/>
<proteinExistence type="inferred from homology"/>
<dbReference type="STRING" id="1089455.MOPEL_009_00770"/>
<comment type="caution">
    <text evidence="4">The sequence shown here is derived from an EMBL/GenBank/DDBJ whole genome shotgun (WGS) entry which is preliminary data.</text>
</comment>
<keyword evidence="5" id="KW-1185">Reference proteome</keyword>
<feature type="region of interest" description="Disordered" evidence="2">
    <location>
        <begin position="1"/>
        <end position="26"/>
    </location>
</feature>
<feature type="domain" description="UspA" evidence="3">
    <location>
        <begin position="41"/>
        <end position="175"/>
    </location>
</feature>
<dbReference type="InterPro" id="IPR006015">
    <property type="entry name" value="Universal_stress_UspA"/>
</dbReference>
<protein>
    <recommendedName>
        <fullName evidence="3">UspA domain-containing protein</fullName>
    </recommendedName>
</protein>
<reference evidence="4 5" key="1">
    <citation type="submission" date="2012-02" db="EMBL/GenBank/DDBJ databases">
        <title>Whole genome shotgun sequence of Mobilicoccus pelagius NBRC 104925.</title>
        <authorList>
            <person name="Yoshida Y."/>
            <person name="Hosoyama A."/>
            <person name="Tsuchikane K."/>
            <person name="Katsumata H."/>
            <person name="Yamazaki S."/>
            <person name="Fujita N."/>
        </authorList>
    </citation>
    <scope>NUCLEOTIDE SEQUENCE [LARGE SCALE GENOMIC DNA]</scope>
    <source>
        <strain evidence="4 5">NBRC 104925</strain>
    </source>
</reference>
<dbReference type="Gene3D" id="3.40.50.620">
    <property type="entry name" value="HUPs"/>
    <property type="match status" value="2"/>
</dbReference>
<comment type="similarity">
    <text evidence="1">Belongs to the universal stress protein A family.</text>
</comment>
<sequence>MTDHETPAPRPGSDTPPPATGADAAPLSPVEEIADVPEGCVVVGVDGSPAADAALAWGAREAASRGLPVHLLCARESFALPTGVVESALPWEALEDGGKTILREACELAQRVAPGIEITCSRPWGGPAQVLVAASDRAAFLVVGTRGRSRRTAAVLGTVSLQTASHARCPVVVIREDHAEQDRTHGSAHVVVGADGSRDSERAVRFAFDCAAPSGRVTAVTAWWLEVVDGVVVTTPESAEWERVVSGYESRMRAAIGDVPADYPDVVLETRVDRARATEALLDAARDADLLVVGSRGRGGFAGLMLGSVSQNMLTEASCPVAVVSRLRT</sequence>
<accession>H5UNS8</accession>
<evidence type="ECO:0000313" key="5">
    <source>
        <dbReference type="Proteomes" id="UP000004367"/>
    </source>
</evidence>
<dbReference type="InterPro" id="IPR006016">
    <property type="entry name" value="UspA"/>
</dbReference>
<dbReference type="PANTHER" id="PTHR46268">
    <property type="entry name" value="STRESS RESPONSE PROTEIN NHAX"/>
    <property type="match status" value="1"/>
</dbReference>
<evidence type="ECO:0000256" key="2">
    <source>
        <dbReference type="SAM" id="MobiDB-lite"/>
    </source>
</evidence>
<feature type="domain" description="UspA" evidence="3">
    <location>
        <begin position="189"/>
        <end position="324"/>
    </location>
</feature>
<dbReference type="InterPro" id="IPR014729">
    <property type="entry name" value="Rossmann-like_a/b/a_fold"/>
</dbReference>
<evidence type="ECO:0000313" key="4">
    <source>
        <dbReference type="EMBL" id="GAB47386.1"/>
    </source>
</evidence>
<dbReference type="eggNOG" id="COG0589">
    <property type="taxonomic scope" value="Bacteria"/>
</dbReference>
<evidence type="ECO:0000259" key="3">
    <source>
        <dbReference type="Pfam" id="PF00582"/>
    </source>
</evidence>
<evidence type="ECO:0000256" key="1">
    <source>
        <dbReference type="ARBA" id="ARBA00008791"/>
    </source>
</evidence>
<dbReference type="PANTHER" id="PTHR46268:SF6">
    <property type="entry name" value="UNIVERSAL STRESS PROTEIN UP12"/>
    <property type="match status" value="1"/>
</dbReference>
<dbReference type="Pfam" id="PF00582">
    <property type="entry name" value="Usp"/>
    <property type="match status" value="2"/>
</dbReference>
<dbReference type="PRINTS" id="PR01438">
    <property type="entry name" value="UNVRSLSTRESS"/>
</dbReference>
<organism evidence="4 5">
    <name type="scientific">Mobilicoccus pelagius NBRC 104925</name>
    <dbReference type="NCBI Taxonomy" id="1089455"/>
    <lineage>
        <taxon>Bacteria</taxon>
        <taxon>Bacillati</taxon>
        <taxon>Actinomycetota</taxon>
        <taxon>Actinomycetes</taxon>
        <taxon>Micrococcales</taxon>
        <taxon>Dermatophilaceae</taxon>
        <taxon>Mobilicoccus</taxon>
    </lineage>
</organism>